<sequence length="273" mass="29457">MPTLPPAHHGRLTENEAPAQRQVAQSYGADAERYDRTRPRYPDALIERIVATSPGRDVLDVGAGTGIAGLAFQATGCTVLGVEPDSRMADFARHKGLDVEVATFEDWDPAGRTFDLIIAGTAWHWIDPVAGAAKAARTLRPGGRLALFWNAFRPTPEVAEAFGAVYARVLPDSPIYQRGMAGPESHAVVVARAAEGLEQSGAFAEPEQWHFDWARHYTRDAWLDQVPTFGGHGQLPPDELDALLTGIGDAIDSMGGGFTMHYTALVLTSVRTS</sequence>
<dbReference type="InterPro" id="IPR029063">
    <property type="entry name" value="SAM-dependent_MTases_sf"/>
</dbReference>
<evidence type="ECO:0000256" key="1">
    <source>
        <dbReference type="ARBA" id="ARBA00022603"/>
    </source>
</evidence>
<name>A0A1D7Y381_9ACTN</name>
<dbReference type="EMBL" id="CP017248">
    <property type="protein sequence ID" value="AOR30042.1"/>
    <property type="molecule type" value="Genomic_DNA"/>
</dbReference>
<dbReference type="Pfam" id="PF13489">
    <property type="entry name" value="Methyltransf_23"/>
    <property type="match status" value="1"/>
</dbReference>
<dbReference type="PANTHER" id="PTHR44942:SF4">
    <property type="entry name" value="METHYLTRANSFERASE TYPE 11 DOMAIN-CONTAINING PROTEIN"/>
    <property type="match status" value="1"/>
</dbReference>
<evidence type="ECO:0000313" key="3">
    <source>
        <dbReference type="EMBL" id="AOR30042.1"/>
    </source>
</evidence>
<keyword evidence="4" id="KW-1185">Reference proteome</keyword>
<accession>A0A1D7Y381</accession>
<keyword evidence="1 3" id="KW-0489">Methyltransferase</keyword>
<evidence type="ECO:0000313" key="4">
    <source>
        <dbReference type="Proteomes" id="UP000094960"/>
    </source>
</evidence>
<dbReference type="Proteomes" id="UP000094960">
    <property type="component" value="Chromosome"/>
</dbReference>
<dbReference type="GO" id="GO:0008168">
    <property type="term" value="F:methyltransferase activity"/>
    <property type="evidence" value="ECO:0007669"/>
    <property type="project" value="UniProtKB-KW"/>
</dbReference>
<dbReference type="Gene3D" id="3.40.50.150">
    <property type="entry name" value="Vaccinia Virus protein VP39"/>
    <property type="match status" value="1"/>
</dbReference>
<organism evidence="3 4">
    <name type="scientific">Streptomyces fodineus</name>
    <dbReference type="NCBI Taxonomy" id="1904616"/>
    <lineage>
        <taxon>Bacteria</taxon>
        <taxon>Bacillati</taxon>
        <taxon>Actinomycetota</taxon>
        <taxon>Actinomycetes</taxon>
        <taxon>Kitasatosporales</taxon>
        <taxon>Streptomycetaceae</taxon>
        <taxon>Streptomyces</taxon>
    </lineage>
</organism>
<dbReference type="AlphaFoldDB" id="A0A1D7Y381"/>
<dbReference type="SUPFAM" id="SSF53335">
    <property type="entry name" value="S-adenosyl-L-methionine-dependent methyltransferases"/>
    <property type="match status" value="1"/>
</dbReference>
<dbReference type="KEGG" id="spun:BFF78_02220"/>
<dbReference type="RefSeq" id="WP_069776696.1">
    <property type="nucleotide sequence ID" value="NZ_CP017248.1"/>
</dbReference>
<dbReference type="InterPro" id="IPR051052">
    <property type="entry name" value="Diverse_substrate_MTase"/>
</dbReference>
<proteinExistence type="predicted"/>
<dbReference type="GO" id="GO:0032259">
    <property type="term" value="P:methylation"/>
    <property type="evidence" value="ECO:0007669"/>
    <property type="project" value="UniProtKB-KW"/>
</dbReference>
<dbReference type="PANTHER" id="PTHR44942">
    <property type="entry name" value="METHYLTRANSF_11 DOMAIN-CONTAINING PROTEIN"/>
    <property type="match status" value="1"/>
</dbReference>
<keyword evidence="2 3" id="KW-0808">Transferase</keyword>
<gene>
    <name evidence="3" type="ORF">BFF78_02220</name>
</gene>
<protein>
    <submittedName>
        <fullName evidence="3">Methyltransferase type 11</fullName>
    </submittedName>
</protein>
<evidence type="ECO:0000256" key="2">
    <source>
        <dbReference type="ARBA" id="ARBA00022679"/>
    </source>
</evidence>
<reference evidence="4" key="1">
    <citation type="submission" date="2016-09" db="EMBL/GenBank/DDBJ databases">
        <title>Streptomyces puniciscabiei strain:TW1S1 Genome sequencing and assembly.</title>
        <authorList>
            <person name="Kim M.-K."/>
            <person name="Kim S.B."/>
        </authorList>
    </citation>
    <scope>NUCLEOTIDE SEQUENCE [LARGE SCALE GENOMIC DNA]</scope>
    <source>
        <strain evidence="4">TW1S1</strain>
    </source>
</reference>
<dbReference type="CDD" id="cd02440">
    <property type="entry name" value="AdoMet_MTases"/>
    <property type="match status" value="1"/>
</dbReference>